<dbReference type="InterPro" id="IPR013663">
    <property type="entry name" value="Helicase_SWF/SNF/SWI_bac"/>
</dbReference>
<dbReference type="SMART" id="SM00487">
    <property type="entry name" value="DEXDc"/>
    <property type="match status" value="1"/>
</dbReference>
<dbReference type="InterPro" id="IPR001650">
    <property type="entry name" value="Helicase_C-like"/>
</dbReference>
<dbReference type="PROSITE" id="PS50966">
    <property type="entry name" value="ZF_SWIM"/>
    <property type="match status" value="1"/>
</dbReference>
<dbReference type="InterPro" id="IPR049730">
    <property type="entry name" value="SNF2/RAD54-like_C"/>
</dbReference>
<dbReference type="InterPro" id="IPR000330">
    <property type="entry name" value="SNF2_N"/>
</dbReference>
<dbReference type="Pfam" id="PF08455">
    <property type="entry name" value="SNF2_assoc"/>
    <property type="match status" value="1"/>
</dbReference>
<dbReference type="Pfam" id="PF00271">
    <property type="entry name" value="Helicase_C"/>
    <property type="match status" value="1"/>
</dbReference>
<reference evidence="7 8" key="1">
    <citation type="submission" date="2021-06" db="EMBL/GenBank/DDBJ databases">
        <authorList>
            <person name="Sun Q."/>
            <person name="Li D."/>
        </authorList>
    </citation>
    <scope>NUCLEOTIDE SEQUENCE [LARGE SCALE GENOMIC DNA]</scope>
    <source>
        <strain evidence="7 8">N19</strain>
    </source>
</reference>
<dbReference type="CDD" id="cd18012">
    <property type="entry name" value="DEXQc_arch_SWI2_SNF2"/>
    <property type="match status" value="1"/>
</dbReference>
<dbReference type="InterPro" id="IPR007527">
    <property type="entry name" value="Znf_SWIM"/>
</dbReference>
<keyword evidence="1" id="KW-0378">Hydrolase</keyword>
<evidence type="ECO:0000259" key="6">
    <source>
        <dbReference type="PROSITE" id="PS51194"/>
    </source>
</evidence>
<dbReference type="SMART" id="SM00490">
    <property type="entry name" value="HELICc"/>
    <property type="match status" value="1"/>
</dbReference>
<dbReference type="PANTHER" id="PTHR10799">
    <property type="entry name" value="SNF2/RAD54 HELICASE FAMILY"/>
    <property type="match status" value="1"/>
</dbReference>
<dbReference type="PROSITE" id="PS51192">
    <property type="entry name" value="HELICASE_ATP_BIND_1"/>
    <property type="match status" value="1"/>
</dbReference>
<keyword evidence="8" id="KW-1185">Reference proteome</keyword>
<evidence type="ECO:0000256" key="3">
    <source>
        <dbReference type="SAM" id="Coils"/>
    </source>
</evidence>
<dbReference type="Proteomes" id="UP001196301">
    <property type="component" value="Unassembled WGS sequence"/>
</dbReference>
<feature type="domain" description="Helicase C-terminal" evidence="6">
    <location>
        <begin position="529"/>
        <end position="684"/>
    </location>
</feature>
<protein>
    <submittedName>
        <fullName evidence="7">SNF2 helicase associated domain-containing protein</fullName>
    </submittedName>
</protein>
<feature type="domain" description="Helicase ATP-binding" evidence="5">
    <location>
        <begin position="262"/>
        <end position="419"/>
    </location>
</feature>
<evidence type="ECO:0000259" key="5">
    <source>
        <dbReference type="PROSITE" id="PS51192"/>
    </source>
</evidence>
<organism evidence="7 8">
    <name type="scientific">Intestinibacter bartlettii</name>
    <dbReference type="NCBI Taxonomy" id="261299"/>
    <lineage>
        <taxon>Bacteria</taxon>
        <taxon>Bacillati</taxon>
        <taxon>Bacillota</taxon>
        <taxon>Clostridia</taxon>
        <taxon>Peptostreptococcales</taxon>
        <taxon>Peptostreptococcaceae</taxon>
        <taxon>Intestinibacter</taxon>
    </lineage>
</organism>
<comment type="caution">
    <text evidence="7">The sequence shown here is derived from an EMBL/GenBank/DDBJ whole genome shotgun (WGS) entry which is preliminary data.</text>
</comment>
<evidence type="ECO:0000256" key="2">
    <source>
        <dbReference type="PROSITE-ProRule" id="PRU00325"/>
    </source>
</evidence>
<dbReference type="PROSITE" id="PS51194">
    <property type="entry name" value="HELICASE_CTER"/>
    <property type="match status" value="1"/>
</dbReference>
<evidence type="ECO:0000256" key="1">
    <source>
        <dbReference type="ARBA" id="ARBA00022801"/>
    </source>
</evidence>
<gene>
    <name evidence="7" type="ORF">KQI20_10640</name>
</gene>
<feature type="domain" description="SWIM-type" evidence="4">
    <location>
        <begin position="58"/>
        <end position="102"/>
    </location>
</feature>
<dbReference type="EMBL" id="JAHLOQ010000031">
    <property type="protein sequence ID" value="MBU5336897.1"/>
    <property type="molecule type" value="Genomic_DNA"/>
</dbReference>
<dbReference type="RefSeq" id="WP_216570838.1">
    <property type="nucleotide sequence ID" value="NZ_JAHLOQ010000031.1"/>
</dbReference>
<evidence type="ECO:0000313" key="7">
    <source>
        <dbReference type="EMBL" id="MBU5336897.1"/>
    </source>
</evidence>
<keyword evidence="3" id="KW-0175">Coiled coil</keyword>
<dbReference type="CDD" id="cd18793">
    <property type="entry name" value="SF2_C_SNF"/>
    <property type="match status" value="1"/>
</dbReference>
<dbReference type="InterPro" id="IPR014001">
    <property type="entry name" value="Helicase_ATP-bd"/>
</dbReference>
<keyword evidence="2" id="KW-0479">Metal-binding</keyword>
<evidence type="ECO:0000313" key="8">
    <source>
        <dbReference type="Proteomes" id="UP001196301"/>
    </source>
</evidence>
<accession>A0ABS6DYR9</accession>
<proteinExistence type="predicted"/>
<keyword evidence="2" id="KW-0862">Zinc</keyword>
<dbReference type="Pfam" id="PF00176">
    <property type="entry name" value="SNF2-rel_dom"/>
    <property type="match status" value="1"/>
</dbReference>
<name>A0ABS6DYR9_9FIRM</name>
<evidence type="ECO:0000259" key="4">
    <source>
        <dbReference type="PROSITE" id="PS50966"/>
    </source>
</evidence>
<feature type="coiled-coil region" evidence="3">
    <location>
        <begin position="652"/>
        <end position="682"/>
    </location>
</feature>
<sequence>MEISNIGEILRRNTNRQKYNSGFVFYKNNYVSNNYSSLNKTNANFYGNVYDEYHRRNYTAMISIDYKTRVISNISCDCQDSVFTSGDMNICPHMVAIVLKGVEYLKNKNKETLSNEDVVINPRVSFDISQSRNSNLGAALDIEGIDKSEYDKIFKSYKENYKYHLMPDGSYLDLKDNDLEKIFNIIDILGVFDDLEKIKIPNNKSMFLENMLHDEDMSFVSGKKYVDNVIKKYNKLNKNIEIPQNLNANLRDYQIEGFEFLKTLANYGFGGILADEMGLGKTIQTIAFLLSENNKKSIVITPTALIYNWKSEFERFAPDLKIGLIYGSKEKREKLLKNHRDYDVILTTYGTYKNDMEAYNNLKFDYLIIDEAQNIKNPDSVTTKAIKKISAKSKFALTGTPMENNLVELWSIFDFVMPGYLYSKHRFEKIFVNNDKNLELLKQMIKPFILRRRKKDVIDELPDKIEQKFYVELDKEHKKVYNTFLSMLKRQIIENNSDNVTLFSYLTKLRMLSISPELVVKNYKGKNSKLEIILKIIKSSRDRKILVFSQFTQVLGLIANRLEKENIEFNYLDGKTDAKKRLELVEDFNQNKSKKVFLISLKAGGTGLNLTSASMVVHFDPWFNPAVEDQASDRAHRIGQKNIVDVIRLISKDTVEEKVEAIKEYKKELADEIINLNLKENEFIKKLSRDEIIDLFETMD</sequence>
<keyword evidence="2" id="KW-0863">Zinc-finger</keyword>